<dbReference type="InterPro" id="IPR036388">
    <property type="entry name" value="WH-like_DNA-bd_sf"/>
</dbReference>
<dbReference type="GO" id="GO:0008270">
    <property type="term" value="F:zinc ion binding"/>
    <property type="evidence" value="ECO:0007669"/>
    <property type="project" value="TreeGrafter"/>
</dbReference>
<reference evidence="3 4" key="1">
    <citation type="submission" date="2019-09" db="EMBL/GenBank/DDBJ databases">
        <title>Genomes of family Cryomorphaceae.</title>
        <authorList>
            <person name="Bowman J.P."/>
        </authorList>
    </citation>
    <scope>NUCLEOTIDE SEQUENCE [LARGE SCALE GENOMIC DNA]</scope>
    <source>
        <strain evidence="3 4">LMG 25704</strain>
    </source>
</reference>
<evidence type="ECO:0000313" key="3">
    <source>
        <dbReference type="EMBL" id="KAB2814294.1"/>
    </source>
</evidence>
<dbReference type="GO" id="GO:1900376">
    <property type="term" value="P:regulation of secondary metabolite biosynthetic process"/>
    <property type="evidence" value="ECO:0007669"/>
    <property type="project" value="TreeGrafter"/>
</dbReference>
<evidence type="ECO:0000256" key="1">
    <source>
        <dbReference type="PIRSR" id="PIRSR602481-1"/>
    </source>
</evidence>
<dbReference type="PANTHER" id="PTHR33202:SF22">
    <property type="entry name" value="HYDROGEN PEROXIDE SENSITIVE REPRESSOR"/>
    <property type="match status" value="1"/>
</dbReference>
<feature type="binding site" evidence="1">
    <location>
        <position position="132"/>
    </location>
    <ligand>
        <name>Zn(2+)</name>
        <dbReference type="ChEBI" id="CHEBI:29105"/>
    </ligand>
</feature>
<dbReference type="EMBL" id="WBVO01000001">
    <property type="protein sequence ID" value="KAB2814294.1"/>
    <property type="molecule type" value="Genomic_DNA"/>
</dbReference>
<comment type="cofactor">
    <cofactor evidence="2">
        <name>Mn(2+)</name>
        <dbReference type="ChEBI" id="CHEBI:29035"/>
    </cofactor>
    <cofactor evidence="2">
        <name>Fe(2+)</name>
        <dbReference type="ChEBI" id="CHEBI:29033"/>
    </cofactor>
    <text evidence="2">Binds 1 Mn(2+) or Fe(2+) ion per subunit.</text>
</comment>
<feature type="binding site" evidence="1">
    <location>
        <position position="96"/>
    </location>
    <ligand>
        <name>Zn(2+)</name>
        <dbReference type="ChEBI" id="CHEBI:29105"/>
    </ligand>
</feature>
<dbReference type="PANTHER" id="PTHR33202">
    <property type="entry name" value="ZINC UPTAKE REGULATION PROTEIN"/>
    <property type="match status" value="1"/>
</dbReference>
<dbReference type="InterPro" id="IPR002481">
    <property type="entry name" value="FUR"/>
</dbReference>
<dbReference type="Proteomes" id="UP000468650">
    <property type="component" value="Unassembled WGS sequence"/>
</dbReference>
<comment type="cofactor">
    <cofactor evidence="1">
        <name>Zn(2+)</name>
        <dbReference type="ChEBI" id="CHEBI:29105"/>
    </cofactor>
    <text evidence="1">Binds 1 zinc ion per subunit.</text>
</comment>
<keyword evidence="1" id="KW-0862">Zinc</keyword>
<dbReference type="GO" id="GO:0003700">
    <property type="term" value="F:DNA-binding transcription factor activity"/>
    <property type="evidence" value="ECO:0007669"/>
    <property type="project" value="InterPro"/>
</dbReference>
<evidence type="ECO:0000256" key="2">
    <source>
        <dbReference type="PIRSR" id="PIRSR602481-2"/>
    </source>
</evidence>
<sequence>MADLNHILKTHGLRTTAIRREVMQYFLNEGKAVSHQDVEGAMPKADRVTLYRTLAALEESGIIHQVIDDDTVKKYALCGTECSGDHHHDNHVHFKCERCNDTVCLEDIKIPHINLPQGYSVDSGNLLLMGTCKSCA</sequence>
<organism evidence="3 4">
    <name type="scientific">Phaeocystidibacter luteus</name>
    <dbReference type="NCBI Taxonomy" id="911197"/>
    <lineage>
        <taxon>Bacteria</taxon>
        <taxon>Pseudomonadati</taxon>
        <taxon>Bacteroidota</taxon>
        <taxon>Flavobacteriia</taxon>
        <taxon>Flavobacteriales</taxon>
        <taxon>Phaeocystidibacteraceae</taxon>
        <taxon>Phaeocystidibacter</taxon>
    </lineage>
</organism>
<feature type="binding site" evidence="1">
    <location>
        <position position="99"/>
    </location>
    <ligand>
        <name>Zn(2+)</name>
        <dbReference type="ChEBI" id="CHEBI:29105"/>
    </ligand>
</feature>
<keyword evidence="1" id="KW-0479">Metal-binding</keyword>
<dbReference type="InterPro" id="IPR036390">
    <property type="entry name" value="WH_DNA-bd_sf"/>
</dbReference>
<dbReference type="GO" id="GO:0000976">
    <property type="term" value="F:transcription cis-regulatory region binding"/>
    <property type="evidence" value="ECO:0007669"/>
    <property type="project" value="TreeGrafter"/>
</dbReference>
<dbReference type="SUPFAM" id="SSF46785">
    <property type="entry name" value="Winged helix' DNA-binding domain"/>
    <property type="match status" value="1"/>
</dbReference>
<feature type="binding site" evidence="2">
    <location>
        <position position="86"/>
    </location>
    <ligand>
        <name>Fe cation</name>
        <dbReference type="ChEBI" id="CHEBI:24875"/>
    </ligand>
</feature>
<feature type="binding site" evidence="1">
    <location>
        <position position="135"/>
    </location>
    <ligand>
        <name>Zn(2+)</name>
        <dbReference type="ChEBI" id="CHEBI:29105"/>
    </ligand>
</feature>
<keyword evidence="4" id="KW-1185">Reference proteome</keyword>
<accession>A0A6N6RJM0</accession>
<comment type="caution">
    <text evidence="3">The sequence shown here is derived from an EMBL/GenBank/DDBJ whole genome shotgun (WGS) entry which is preliminary data.</text>
</comment>
<name>A0A6N6RJM0_9FLAO</name>
<dbReference type="Gene3D" id="1.10.10.10">
    <property type="entry name" value="Winged helix-like DNA-binding domain superfamily/Winged helix DNA-binding domain"/>
    <property type="match status" value="1"/>
</dbReference>
<gene>
    <name evidence="3" type="ORF">F8C67_00760</name>
</gene>
<dbReference type="AlphaFoldDB" id="A0A6N6RJM0"/>
<keyword evidence="2" id="KW-0408">Iron</keyword>
<protein>
    <submittedName>
        <fullName evidence="3">Transcriptional repressor</fullName>
    </submittedName>
</protein>
<evidence type="ECO:0000313" key="4">
    <source>
        <dbReference type="Proteomes" id="UP000468650"/>
    </source>
</evidence>
<proteinExistence type="predicted"/>
<dbReference type="GO" id="GO:0045892">
    <property type="term" value="P:negative regulation of DNA-templated transcription"/>
    <property type="evidence" value="ECO:0007669"/>
    <property type="project" value="TreeGrafter"/>
</dbReference>
<dbReference type="Pfam" id="PF01475">
    <property type="entry name" value="FUR"/>
    <property type="match status" value="1"/>
</dbReference>
<dbReference type="OrthoDB" id="594893at2"/>
<dbReference type="RefSeq" id="WP_151665875.1">
    <property type="nucleotide sequence ID" value="NZ_WBVO01000001.1"/>
</dbReference>